<protein>
    <submittedName>
        <fullName evidence="1">Uncharacterized protein</fullName>
    </submittedName>
</protein>
<dbReference type="EMBL" id="JAUOEM010000005">
    <property type="protein sequence ID" value="MDO5988841.1"/>
    <property type="molecule type" value="Genomic_DNA"/>
</dbReference>
<evidence type="ECO:0000313" key="1">
    <source>
        <dbReference type="EMBL" id="MDO5988841.1"/>
    </source>
</evidence>
<sequence length="146" mass="17005">MDSYRVRRIFKEKIIGDKNLFFTKELKKYGVYPLVSRFLITTSNAFKNFYCSDAKIKLDLKLILDSLHLPRFIWLVELINVNKSINNQVVGLLILDPNTPTFPDTLLFQYINGNCQVNTESSNGYNEEKSVSIKTLPRYTQNLNLF</sequence>
<accession>A0ABT8X4D9</accession>
<dbReference type="RefSeq" id="WP_303283492.1">
    <property type="nucleotide sequence ID" value="NZ_BAABCZ010000004.1"/>
</dbReference>
<proteinExistence type="predicted"/>
<gene>
    <name evidence="1" type="ORF">Q4Q39_15630</name>
</gene>
<dbReference type="Proteomes" id="UP001176891">
    <property type="component" value="Unassembled WGS sequence"/>
</dbReference>
<name>A0ABT8X4D9_9FLAO</name>
<reference evidence="1" key="1">
    <citation type="submission" date="2023-07" db="EMBL/GenBank/DDBJ databases">
        <title>Two novel species in the genus Flavivirga.</title>
        <authorList>
            <person name="Kwon K."/>
        </authorList>
    </citation>
    <scope>NUCLEOTIDE SEQUENCE</scope>
    <source>
        <strain evidence="1">KACC 14157</strain>
    </source>
</reference>
<keyword evidence="2" id="KW-1185">Reference proteome</keyword>
<evidence type="ECO:0000313" key="2">
    <source>
        <dbReference type="Proteomes" id="UP001176891"/>
    </source>
</evidence>
<comment type="caution">
    <text evidence="1">The sequence shown here is derived from an EMBL/GenBank/DDBJ whole genome shotgun (WGS) entry which is preliminary data.</text>
</comment>
<organism evidence="1 2">
    <name type="scientific">Flavivirga amylovorans</name>
    <dbReference type="NCBI Taxonomy" id="870486"/>
    <lineage>
        <taxon>Bacteria</taxon>
        <taxon>Pseudomonadati</taxon>
        <taxon>Bacteroidota</taxon>
        <taxon>Flavobacteriia</taxon>
        <taxon>Flavobacteriales</taxon>
        <taxon>Flavobacteriaceae</taxon>
        <taxon>Flavivirga</taxon>
    </lineage>
</organism>